<dbReference type="AlphaFoldDB" id="A0A2S8J6H0"/>
<dbReference type="Proteomes" id="UP000239290">
    <property type="component" value="Unassembled WGS sequence"/>
</dbReference>
<dbReference type="EMBL" id="PUIO01000030">
    <property type="protein sequence ID" value="PQP22636.1"/>
    <property type="molecule type" value="Genomic_DNA"/>
</dbReference>
<sequence length="320" mass="34239">MFTKTRISVVGMLAMAVASFAYLGNLGLNVSPLQKVNEASTTVTDTNGLVVGSRVLLRGVQIGHVTALNASANGVELKWNYDRNYKIPIESTFRVDNMSALGEGYMAIQSSSSGGPFLENRSVVDSSRVSQPTSLQDFSKRLTLMLEQVDPDRVREIFASVDVALPEDARVLNNLNRVGELLANEILNRRGDLNKLLQVIQPLLQQSAPVPYALNGTTPNIVEFGQGFANVINRYFDVVGLASLPDGITYGVEPFLAESQAFLDKNAMDLHVIGGDLLPSMTAAAASLRTIPVSDLLTNALAAADAGDALTLHLHGLEGG</sequence>
<dbReference type="PANTHER" id="PTHR33371">
    <property type="entry name" value="INTERMEMBRANE PHOSPHOLIPID TRANSPORT SYSTEM BINDING PROTEIN MLAD-RELATED"/>
    <property type="match status" value="1"/>
</dbReference>
<organism evidence="2 3">
    <name type="scientific">Rhodococcus opacus</name>
    <name type="common">Nocardia opaca</name>
    <dbReference type="NCBI Taxonomy" id="37919"/>
    <lineage>
        <taxon>Bacteria</taxon>
        <taxon>Bacillati</taxon>
        <taxon>Actinomycetota</taxon>
        <taxon>Actinomycetes</taxon>
        <taxon>Mycobacteriales</taxon>
        <taxon>Nocardiaceae</taxon>
        <taxon>Rhodococcus</taxon>
    </lineage>
</organism>
<reference evidence="3" key="1">
    <citation type="submission" date="2018-02" db="EMBL/GenBank/DDBJ databases">
        <title>Draft genome sequencing of Rhodococcus opacus KU647198.</title>
        <authorList>
            <person name="Zheng B.-X."/>
        </authorList>
    </citation>
    <scope>NUCLEOTIDE SEQUENCE [LARGE SCALE GENOMIC DNA]</scope>
    <source>
        <strain evidence="3">04-OD7</strain>
    </source>
</reference>
<evidence type="ECO:0000313" key="2">
    <source>
        <dbReference type="EMBL" id="PQP22636.1"/>
    </source>
</evidence>
<evidence type="ECO:0000313" key="3">
    <source>
        <dbReference type="Proteomes" id="UP000239290"/>
    </source>
</evidence>
<dbReference type="PANTHER" id="PTHR33371:SF16">
    <property type="entry name" value="MCE-FAMILY PROTEIN MCE3F"/>
    <property type="match status" value="1"/>
</dbReference>
<accession>A0A2S8J6H0</accession>
<dbReference type="GO" id="GO:0005576">
    <property type="term" value="C:extracellular region"/>
    <property type="evidence" value="ECO:0007669"/>
    <property type="project" value="TreeGrafter"/>
</dbReference>
<name>A0A2S8J6H0_RHOOP</name>
<dbReference type="InterPro" id="IPR003399">
    <property type="entry name" value="Mce/MlaD"/>
</dbReference>
<gene>
    <name evidence="2" type="ORF">C5613_23120</name>
</gene>
<comment type="caution">
    <text evidence="2">The sequence shown here is derived from an EMBL/GenBank/DDBJ whole genome shotgun (WGS) entry which is preliminary data.</text>
</comment>
<evidence type="ECO:0000259" key="1">
    <source>
        <dbReference type="Pfam" id="PF02470"/>
    </source>
</evidence>
<feature type="domain" description="Mce/MlaD" evidence="1">
    <location>
        <begin position="42"/>
        <end position="109"/>
    </location>
</feature>
<dbReference type="Pfam" id="PF02470">
    <property type="entry name" value="MlaD"/>
    <property type="match status" value="1"/>
</dbReference>
<protein>
    <submittedName>
        <fullName evidence="2">MCE family protein</fullName>
    </submittedName>
</protein>
<proteinExistence type="predicted"/>
<dbReference type="InterPro" id="IPR052336">
    <property type="entry name" value="MlaD_Phospholipid_Transporter"/>
</dbReference>